<feature type="compositionally biased region" description="Basic and acidic residues" evidence="1">
    <location>
        <begin position="1031"/>
        <end position="1042"/>
    </location>
</feature>
<feature type="region of interest" description="Disordered" evidence="1">
    <location>
        <begin position="376"/>
        <end position="406"/>
    </location>
</feature>
<dbReference type="SUPFAM" id="SSF117289">
    <property type="entry name" value="Nucleoporin domain"/>
    <property type="match status" value="1"/>
</dbReference>
<organism evidence="3">
    <name type="scientific">Laccaria bicolor (strain S238N-H82 / ATCC MYA-4686)</name>
    <name type="common">Bicoloured deceiver</name>
    <name type="synonym">Laccaria laccata var. bicolor</name>
    <dbReference type="NCBI Taxonomy" id="486041"/>
    <lineage>
        <taxon>Eukaryota</taxon>
        <taxon>Fungi</taxon>
        <taxon>Dikarya</taxon>
        <taxon>Basidiomycota</taxon>
        <taxon>Agaricomycotina</taxon>
        <taxon>Agaricomycetes</taxon>
        <taxon>Agaricomycetidae</taxon>
        <taxon>Agaricales</taxon>
        <taxon>Agaricineae</taxon>
        <taxon>Hydnangiaceae</taxon>
        <taxon>Laccaria</taxon>
    </lineage>
</organism>
<feature type="compositionally biased region" description="Low complexity" evidence="1">
    <location>
        <begin position="881"/>
        <end position="898"/>
    </location>
</feature>
<feature type="compositionally biased region" description="Polar residues" evidence="1">
    <location>
        <begin position="526"/>
        <end position="536"/>
    </location>
</feature>
<feature type="region of interest" description="Disordered" evidence="1">
    <location>
        <begin position="426"/>
        <end position="445"/>
    </location>
</feature>
<dbReference type="Proteomes" id="UP000001194">
    <property type="component" value="Unassembled WGS sequence"/>
</dbReference>
<feature type="compositionally biased region" description="Low complexity" evidence="1">
    <location>
        <begin position="979"/>
        <end position="988"/>
    </location>
</feature>
<dbReference type="RefSeq" id="XP_001880949.1">
    <property type="nucleotide sequence ID" value="XM_001880914.1"/>
</dbReference>
<feature type="region of interest" description="Disordered" evidence="1">
    <location>
        <begin position="961"/>
        <end position="1287"/>
    </location>
</feature>
<feature type="compositionally biased region" description="Low complexity" evidence="1">
    <location>
        <begin position="511"/>
        <end position="525"/>
    </location>
</feature>
<name>B0DAB4_LACBS</name>
<feature type="region of interest" description="Disordered" evidence="1">
    <location>
        <begin position="741"/>
        <end position="765"/>
    </location>
</feature>
<feature type="compositionally biased region" description="Low complexity" evidence="1">
    <location>
        <begin position="1193"/>
        <end position="1215"/>
    </location>
</feature>
<dbReference type="Gene3D" id="2.130.10.10">
    <property type="entry name" value="YVTN repeat-like/Quinoprotein amine dehydrogenase"/>
    <property type="match status" value="1"/>
</dbReference>
<feature type="compositionally biased region" description="Polar residues" evidence="1">
    <location>
        <begin position="794"/>
        <end position="808"/>
    </location>
</feature>
<sequence>MNTLTPLVRPNQSQIQIEPTPKDCPSDGFNYPSFRLLNKHTRLSLSRAINPEPSTHYSLLAITNAKGWVDQILLYLLAVTRIWWSDSRRAQCSGIVAPLVISQLQSGPLRQILPNPGTESNLVDIVAVLGDGMVQLLNMGLQLQGGWVADGSSPNPMAISWSPKGKHLAIGLQTGDILTYSLVNRSSPHKHIPPTADANLVSLDWLGPGHTFRTSYSSPAGPSHHIIALDTKSSSAVYYAPTHPFPISDRPLQSAYTLFLPRWDGDATNVDDAKSLLIVCDRSSVDLEVLAHGGSQWYQQSQDNPISLPLDKSMEDTMLLALNADLTDSSTGSPIMYAYLNDGTLQGWYMDSSKPYPLMVTPSSLAAGVLVNQGSQSQASDFGQTDASMSTEENHPPKPVASVFGQATTSSFGPPAAFEQKSPSAFIQPPAFGQPTSAFGQVPSQASPAFGQTSFGAFSGFNTKQSAGSGFSGSSNPNLSSSFGGYGSGLSAFAPSGTSSFEQGSSANNNSSIAVPSGFPSSSSSITREASMSDATPSFGGLSLGSTESQSSAKPGGGIFGSFSTSPASQPGAQPASGFGGPVKPAVGFGAFSKLQSANNLNTEKPAEPISAFGSSLSGGSSPALTKQSGFGQSGFGQSGFGQSGFGQSGFGQSGFGQVSQPTLSSASSSAGRGFSAFASAAPAAFSGATQKGTESGSGGAFAPSLAGGGYSAFASNTPTAFGEATKTAALSSAFSTEKPASPFGSSTSAFGASTSGSGNTFTTPIASTSQVAASAAFSSPTKAPISSPDLSPEPSSNDKPSFALDNNSPPPLAFKSSVPAATSGAFANIKTSPAAFRPASGFGAFGSDSTSKTSPFFKSPGETKPAPVSVFSNLSTATKPSISPAGPSSAPAFGSPSLIGGANKSSFAPATPPSPSPAKINESGGFGAFSGTTSGFGMFAGPKKSFSDLLKIGDNDVQNAARPQEATTAFKTPGILGSNSSITSDSADSNKTKDAVTPPITPAFASPAISKDNVKQDIPENAAETGATEGAEKNTAEDAKKTSGSPETVAQEPSLGNISSAGSSFVEVGADTSGGEMMSRGENVEEDVQDGDDDRSFLSESFGSSSDGSYEDDEHSEGQSSESEGSEHSPSPVPTTVPLPESRSPSATPQPEVPAIEVTLPPHALHKDGPATRNIRAPSTTPPGTPVKESRPLSSPSPASSTAVSSTTLQTTFGLGLGKPSTRPTRSSPLASAPVSGNDDDDQTTPRPPVSPKPVFGVLHISSDQLPADSSSDGQPSSKRIKTPPLLSSFGSIKATPISDELILAAATLPVTITPVLTPVVSSATPAILPPLVSSSPTLFGKPRAPAGQDGTVRPASTPAFFGSSSSVTSSVSPFSLPASIGFNVSAFAPQSAISSQPAPRVAFSHPVHPAPSNLLDNIFGAKVPPPTQAPHMKPLSTNMISTQGSTQSGQGLFPVQASSQTPGLFAPKAPVTASPLPTPFTPPKPPVQSDVAKMEEGMQKECALLVNTIQKELEQFRLRAQAVTQKRAELSKSAGGLRKKSDLSDSTKWNLGDANQFSQISLQYQEDLVFLKELKEQEMLALRELQSSMLKVKRKLNFEGVFGVPSLDTINRTYRNIDVAIQQQANDVAKLGARIAKLNLHGKFCDPETRDSRLPDAISKRPYNVTPNVAVTTAAALNAERSAQRLKRALLSVRKEPLLNNTAALASSPPTVFKTPQKASSSAMFAFQTPLSGALFSPLSTPQTQLGDWTLPEDHFNPSPTLPAEHWIIRSKVKLMICTSYAAGEFVF</sequence>
<feature type="compositionally biased region" description="Low complexity" evidence="1">
    <location>
        <begin position="1021"/>
        <end position="1030"/>
    </location>
</feature>
<dbReference type="HOGENOM" id="CLU_002355_0_0_1"/>
<feature type="compositionally biased region" description="Polar residues" evidence="1">
    <location>
        <begin position="1263"/>
        <end position="1279"/>
    </location>
</feature>
<feature type="compositionally biased region" description="Polar residues" evidence="1">
    <location>
        <begin position="434"/>
        <end position="445"/>
    </location>
</feature>
<feature type="compositionally biased region" description="Low complexity" evidence="1">
    <location>
        <begin position="1100"/>
        <end position="1109"/>
    </location>
</feature>
<evidence type="ECO:0000313" key="2">
    <source>
        <dbReference type="EMBL" id="EDR08724.1"/>
    </source>
</evidence>
<gene>
    <name evidence="2" type="ORF">LACBIDRAFT_294237</name>
</gene>
<feature type="compositionally biased region" description="Polar residues" evidence="1">
    <location>
        <begin position="497"/>
        <end position="510"/>
    </location>
</feature>
<feature type="compositionally biased region" description="Polar residues" evidence="1">
    <location>
        <begin position="544"/>
        <end position="553"/>
    </location>
</feature>
<feature type="compositionally biased region" description="Polar residues" evidence="1">
    <location>
        <begin position="1055"/>
        <end position="1064"/>
    </location>
</feature>
<feature type="region of interest" description="Disordered" evidence="1">
    <location>
        <begin position="778"/>
        <end position="818"/>
    </location>
</feature>
<dbReference type="InParanoid" id="B0DAB4"/>
<proteinExistence type="predicted"/>
<dbReference type="KEGG" id="lbc:LACBIDRAFT_294237"/>
<reference evidence="2 3" key="1">
    <citation type="journal article" date="2008" name="Nature">
        <title>The genome of Laccaria bicolor provides insights into mycorrhizal symbiosis.</title>
        <authorList>
            <person name="Martin F."/>
            <person name="Aerts A."/>
            <person name="Ahren D."/>
            <person name="Brun A."/>
            <person name="Danchin E.G.J."/>
            <person name="Duchaussoy F."/>
            <person name="Gibon J."/>
            <person name="Kohler A."/>
            <person name="Lindquist E."/>
            <person name="Pereda V."/>
            <person name="Salamov A."/>
            <person name="Shapiro H.J."/>
            <person name="Wuyts J."/>
            <person name="Blaudez D."/>
            <person name="Buee M."/>
            <person name="Brokstein P."/>
            <person name="Canbaeck B."/>
            <person name="Cohen D."/>
            <person name="Courty P.E."/>
            <person name="Coutinho P.M."/>
            <person name="Delaruelle C."/>
            <person name="Detter J.C."/>
            <person name="Deveau A."/>
            <person name="DiFazio S."/>
            <person name="Duplessis S."/>
            <person name="Fraissinet-Tachet L."/>
            <person name="Lucic E."/>
            <person name="Frey-Klett P."/>
            <person name="Fourrey C."/>
            <person name="Feussner I."/>
            <person name="Gay G."/>
            <person name="Grimwood J."/>
            <person name="Hoegger P.J."/>
            <person name="Jain P."/>
            <person name="Kilaru S."/>
            <person name="Labbe J."/>
            <person name="Lin Y.C."/>
            <person name="Legue V."/>
            <person name="Le Tacon F."/>
            <person name="Marmeisse R."/>
            <person name="Melayah D."/>
            <person name="Montanini B."/>
            <person name="Muratet M."/>
            <person name="Nehls U."/>
            <person name="Niculita-Hirzel H."/>
            <person name="Oudot-Le Secq M.P."/>
            <person name="Peter M."/>
            <person name="Quesneville H."/>
            <person name="Rajashekar B."/>
            <person name="Reich M."/>
            <person name="Rouhier N."/>
            <person name="Schmutz J."/>
            <person name="Yin T."/>
            <person name="Chalot M."/>
            <person name="Henrissat B."/>
            <person name="Kuees U."/>
            <person name="Lucas S."/>
            <person name="Van de Peer Y."/>
            <person name="Podila G.K."/>
            <person name="Polle A."/>
            <person name="Pukkila P.J."/>
            <person name="Richardson P.M."/>
            <person name="Rouze P."/>
            <person name="Sanders I.R."/>
            <person name="Stajich J.E."/>
            <person name="Tunlid A."/>
            <person name="Tuskan G."/>
            <person name="Grigoriev I.V."/>
        </authorList>
    </citation>
    <scope>NUCLEOTIDE SEQUENCE [LARGE SCALE GENOMIC DNA]</scope>
    <source>
        <strain evidence="3">S238N-H82 / ATCC MYA-4686</strain>
    </source>
</reference>
<accession>B0DAB4</accession>
<dbReference type="OrthoDB" id="248320at2759"/>
<feature type="compositionally biased region" description="Polar residues" evidence="1">
    <location>
        <begin position="562"/>
        <end position="572"/>
    </location>
</feature>
<dbReference type="EMBL" id="DS547101">
    <property type="protein sequence ID" value="EDR08724.1"/>
    <property type="molecule type" value="Genomic_DNA"/>
</dbReference>
<feature type="region of interest" description="Disordered" evidence="1">
    <location>
        <begin position="612"/>
        <end position="644"/>
    </location>
</feature>
<feature type="compositionally biased region" description="Acidic residues" evidence="1">
    <location>
        <begin position="1085"/>
        <end position="1094"/>
    </location>
</feature>
<dbReference type="InterPro" id="IPR015943">
    <property type="entry name" value="WD40/YVTN_repeat-like_dom_sf"/>
</dbReference>
<feature type="compositionally biased region" description="Polar residues" evidence="1">
    <location>
        <begin position="376"/>
        <end position="391"/>
    </location>
</feature>
<dbReference type="GeneID" id="6076491"/>
<feature type="region of interest" description="Disordered" evidence="1">
    <location>
        <begin position="878"/>
        <end position="928"/>
    </location>
</feature>
<evidence type="ECO:0000256" key="1">
    <source>
        <dbReference type="SAM" id="MobiDB-lite"/>
    </source>
</evidence>
<feature type="compositionally biased region" description="Gly residues" evidence="1">
    <location>
        <begin position="632"/>
        <end position="644"/>
    </location>
</feature>
<keyword evidence="3" id="KW-1185">Reference proteome</keyword>
<feature type="compositionally biased region" description="Low complexity" evidence="1">
    <location>
        <begin position="1119"/>
        <end position="1131"/>
    </location>
</feature>
<dbReference type="STRING" id="486041.B0DAB4"/>
<evidence type="ECO:0000313" key="3">
    <source>
        <dbReference type="Proteomes" id="UP000001194"/>
    </source>
</evidence>
<feature type="region of interest" description="Disordered" evidence="1">
    <location>
        <begin position="497"/>
        <end position="580"/>
    </location>
</feature>
<protein>
    <submittedName>
        <fullName evidence="2">Predicted protein</fullName>
    </submittedName>
</protein>